<keyword evidence="4" id="KW-0067">ATP-binding</keyword>
<keyword evidence="8" id="KW-0723">Serine/threonine-protein kinase</keyword>
<keyword evidence="3 8" id="KW-0418">Kinase</keyword>
<evidence type="ECO:0000256" key="1">
    <source>
        <dbReference type="ARBA" id="ARBA00022679"/>
    </source>
</evidence>
<dbReference type="SMART" id="SM00028">
    <property type="entry name" value="TPR"/>
    <property type="match status" value="6"/>
</dbReference>
<feature type="transmembrane region" description="Helical" evidence="6">
    <location>
        <begin position="378"/>
        <end position="400"/>
    </location>
</feature>
<dbReference type="SUPFAM" id="SSF48452">
    <property type="entry name" value="TPR-like"/>
    <property type="match status" value="2"/>
</dbReference>
<dbReference type="PANTHER" id="PTHR43289:SF34">
    <property type="entry name" value="SERINE_THREONINE-PROTEIN KINASE YBDM-RELATED"/>
    <property type="match status" value="1"/>
</dbReference>
<dbReference type="GO" id="GO:0005524">
    <property type="term" value="F:ATP binding"/>
    <property type="evidence" value="ECO:0007669"/>
    <property type="project" value="UniProtKB-KW"/>
</dbReference>
<protein>
    <submittedName>
        <fullName evidence="8">Serine/threonine protein kinase</fullName>
    </submittedName>
</protein>
<keyword evidence="1" id="KW-0808">Transferase</keyword>
<keyword evidence="2" id="KW-0547">Nucleotide-binding</keyword>
<feature type="repeat" description="TPR" evidence="5">
    <location>
        <begin position="591"/>
        <end position="624"/>
    </location>
</feature>
<keyword evidence="6" id="KW-0472">Membrane</keyword>
<accession>A0A7V1LLC7</accession>
<dbReference type="CDD" id="cd14014">
    <property type="entry name" value="STKc_PknB_like"/>
    <property type="match status" value="1"/>
</dbReference>
<comment type="caution">
    <text evidence="8">The sequence shown here is derived from an EMBL/GenBank/DDBJ whole genome shotgun (WGS) entry which is preliminary data.</text>
</comment>
<dbReference type="InterPro" id="IPR011009">
    <property type="entry name" value="Kinase-like_dom_sf"/>
</dbReference>
<dbReference type="EMBL" id="DRLD01000153">
    <property type="protein sequence ID" value="HED10119.1"/>
    <property type="molecule type" value="Genomic_DNA"/>
</dbReference>
<feature type="repeat" description="TPR" evidence="5">
    <location>
        <begin position="507"/>
        <end position="540"/>
    </location>
</feature>
<evidence type="ECO:0000256" key="6">
    <source>
        <dbReference type="SAM" id="Phobius"/>
    </source>
</evidence>
<dbReference type="PROSITE" id="PS50011">
    <property type="entry name" value="PROTEIN_KINASE_DOM"/>
    <property type="match status" value="1"/>
</dbReference>
<dbReference type="PANTHER" id="PTHR43289">
    <property type="entry name" value="MITOGEN-ACTIVATED PROTEIN KINASE KINASE KINASE 20-RELATED"/>
    <property type="match status" value="1"/>
</dbReference>
<evidence type="ECO:0000256" key="3">
    <source>
        <dbReference type="ARBA" id="ARBA00022777"/>
    </source>
</evidence>
<dbReference type="Gene3D" id="1.25.40.10">
    <property type="entry name" value="Tetratricopeptide repeat domain"/>
    <property type="match status" value="2"/>
</dbReference>
<evidence type="ECO:0000256" key="2">
    <source>
        <dbReference type="ARBA" id="ARBA00022741"/>
    </source>
</evidence>
<evidence type="ECO:0000259" key="7">
    <source>
        <dbReference type="PROSITE" id="PS50011"/>
    </source>
</evidence>
<keyword evidence="5" id="KW-0802">TPR repeat</keyword>
<evidence type="ECO:0000256" key="5">
    <source>
        <dbReference type="PROSITE-ProRule" id="PRU00339"/>
    </source>
</evidence>
<gene>
    <name evidence="8" type="ORF">ENJ10_05495</name>
</gene>
<evidence type="ECO:0000313" key="8">
    <source>
        <dbReference type="EMBL" id="HED10119.1"/>
    </source>
</evidence>
<dbReference type="Pfam" id="PF00069">
    <property type="entry name" value="Pkinase"/>
    <property type="match status" value="1"/>
</dbReference>
<feature type="domain" description="Protein kinase" evidence="7">
    <location>
        <begin position="78"/>
        <end position="357"/>
    </location>
</feature>
<dbReference type="GO" id="GO:0004674">
    <property type="term" value="F:protein serine/threonine kinase activity"/>
    <property type="evidence" value="ECO:0007669"/>
    <property type="project" value="UniProtKB-KW"/>
</dbReference>
<dbReference type="Proteomes" id="UP000886005">
    <property type="component" value="Unassembled WGS sequence"/>
</dbReference>
<sequence>MNSTRWQKIGRLFNEALNIPAEKRREWLSARCAGDTALLKEVTSLLEADENSAPFLEKPLIPAADDVQNYIGKIYGAYRITRHIASGGMGQVFLARRHDGLYEQQVVVKIIHARLKSSSFMLRFRRERQILAGLNHPHIAHVIDGGLSGDGTPYLVMTHAEGLPLDKYLEQQRPTLNERLHLFMQICEAVIYAHRHLVVHRDLKPDNIFVDSRGQIKLLDFGIAKVLEEKEDAFQTVVDEAPAPFTPQYAAPEQIEGGLITTSADVYALGVILYQMLSGTLPYRVNTTNRPLALQLVRDALPERPSRQVSPALPYGGGKLRGDLDTICLKTLKKEPARRYESVETLKNDIQRYHRGLPILARDDTLTYRIKKFTGRHAIAVGLSAAFTFILVLVVSLYTLRLTKESERARQEALKSRQVAAFLTDLFDAAGPQSTRGRALTPLELVQTGTEKIEKGLPDQPGVQAEMFTLIGDVYRRIGEYEQAARMHNKALERNLTLFGVKSEPTARGYLALAELYYETGEMSLAKSFYERALVLQEHVSYQQATFRADILMGLGNIRYEEGSYAGADSLYGKSLTLYRGEEGEASVSIATALNGLGDAARKLGRYGEAETYYKKALAMRQRLLGGDHADVAHTLNHLARLLYTTGDYSPAESYARQALALRASIYGYQHLETIASISNLANILQKTGQAAEAGRLYRRALKGLHARLGEAHPYIAAVTNNLGKTLLMRSKADSAAILFRQSMAMNDKVLPPEHINRATPMISLGRLLTAQGR</sequence>
<organism evidence="8">
    <name type="scientific">Caldithrix abyssi</name>
    <dbReference type="NCBI Taxonomy" id="187145"/>
    <lineage>
        <taxon>Bacteria</taxon>
        <taxon>Pseudomonadati</taxon>
        <taxon>Calditrichota</taxon>
        <taxon>Calditrichia</taxon>
        <taxon>Calditrichales</taxon>
        <taxon>Calditrichaceae</taxon>
        <taxon>Caldithrix</taxon>
    </lineage>
</organism>
<dbReference type="Gene3D" id="1.10.510.10">
    <property type="entry name" value="Transferase(Phosphotransferase) domain 1"/>
    <property type="match status" value="1"/>
</dbReference>
<dbReference type="InterPro" id="IPR011990">
    <property type="entry name" value="TPR-like_helical_dom_sf"/>
</dbReference>
<reference evidence="8" key="1">
    <citation type="journal article" date="2020" name="mSystems">
        <title>Genome- and Community-Level Interaction Insights into Carbon Utilization and Element Cycling Functions of Hydrothermarchaeota in Hydrothermal Sediment.</title>
        <authorList>
            <person name="Zhou Z."/>
            <person name="Liu Y."/>
            <person name="Xu W."/>
            <person name="Pan J."/>
            <person name="Luo Z.H."/>
            <person name="Li M."/>
        </authorList>
    </citation>
    <scope>NUCLEOTIDE SEQUENCE [LARGE SCALE GENOMIC DNA]</scope>
    <source>
        <strain evidence="8">HyVt-456</strain>
    </source>
</reference>
<feature type="repeat" description="TPR" evidence="5">
    <location>
        <begin position="465"/>
        <end position="498"/>
    </location>
</feature>
<dbReference type="SUPFAM" id="SSF56112">
    <property type="entry name" value="Protein kinase-like (PK-like)"/>
    <property type="match status" value="1"/>
</dbReference>
<dbReference type="Gene3D" id="3.30.200.20">
    <property type="entry name" value="Phosphorylase Kinase, domain 1"/>
    <property type="match status" value="1"/>
</dbReference>
<dbReference type="PROSITE" id="PS00108">
    <property type="entry name" value="PROTEIN_KINASE_ST"/>
    <property type="match status" value="1"/>
</dbReference>
<dbReference type="SMART" id="SM00220">
    <property type="entry name" value="S_TKc"/>
    <property type="match status" value="1"/>
</dbReference>
<dbReference type="Pfam" id="PF13424">
    <property type="entry name" value="TPR_12"/>
    <property type="match status" value="3"/>
</dbReference>
<dbReference type="InterPro" id="IPR000719">
    <property type="entry name" value="Prot_kinase_dom"/>
</dbReference>
<dbReference type="InterPro" id="IPR008271">
    <property type="entry name" value="Ser/Thr_kinase_AS"/>
</dbReference>
<feature type="non-terminal residue" evidence="8">
    <location>
        <position position="774"/>
    </location>
</feature>
<name>A0A7V1LLC7_CALAY</name>
<dbReference type="PROSITE" id="PS50005">
    <property type="entry name" value="TPR"/>
    <property type="match status" value="3"/>
</dbReference>
<evidence type="ECO:0000256" key="4">
    <source>
        <dbReference type="ARBA" id="ARBA00022840"/>
    </source>
</evidence>
<keyword evidence="6" id="KW-0812">Transmembrane</keyword>
<keyword evidence="6" id="KW-1133">Transmembrane helix</keyword>
<dbReference type="AlphaFoldDB" id="A0A7V1LLC7"/>
<proteinExistence type="predicted"/>
<dbReference type="InterPro" id="IPR019734">
    <property type="entry name" value="TPR_rpt"/>
</dbReference>